<keyword evidence="8 9" id="KW-0807">Transducer</keyword>
<feature type="transmembrane region" description="Helical" evidence="10">
    <location>
        <begin position="28"/>
        <end position="50"/>
    </location>
</feature>
<dbReference type="PROSITE" id="PS00237">
    <property type="entry name" value="G_PROTEIN_RECEP_F1_1"/>
    <property type="match status" value="1"/>
</dbReference>
<dbReference type="SUPFAM" id="SSF81321">
    <property type="entry name" value="Family A G protein-coupled receptor-like"/>
    <property type="match status" value="1"/>
</dbReference>
<evidence type="ECO:0000256" key="5">
    <source>
        <dbReference type="ARBA" id="ARBA00023040"/>
    </source>
</evidence>
<dbReference type="AlphaFoldDB" id="A0AAN9T7T1"/>
<evidence type="ECO:0000256" key="10">
    <source>
        <dbReference type="SAM" id="Phobius"/>
    </source>
</evidence>
<dbReference type="InterPro" id="IPR000276">
    <property type="entry name" value="GPCR_Rhodpsn"/>
</dbReference>
<protein>
    <recommendedName>
        <fullName evidence="11">G-protein coupled receptors family 1 profile domain-containing protein</fullName>
    </recommendedName>
</protein>
<evidence type="ECO:0000256" key="6">
    <source>
        <dbReference type="ARBA" id="ARBA00023136"/>
    </source>
</evidence>
<accession>A0AAN9T7T1</accession>
<dbReference type="PROSITE" id="PS50262">
    <property type="entry name" value="G_PROTEIN_RECEP_F1_2"/>
    <property type="match status" value="1"/>
</dbReference>
<comment type="caution">
    <text evidence="12">The sequence shown here is derived from an EMBL/GenBank/DDBJ whole genome shotgun (WGS) entry which is preliminary data.</text>
</comment>
<dbReference type="InterPro" id="IPR017452">
    <property type="entry name" value="GPCR_Rhodpsn_7TM"/>
</dbReference>
<feature type="transmembrane region" description="Helical" evidence="10">
    <location>
        <begin position="364"/>
        <end position="387"/>
    </location>
</feature>
<dbReference type="PRINTS" id="PR00237">
    <property type="entry name" value="GPCRRHODOPSN"/>
</dbReference>
<keyword evidence="5 9" id="KW-0297">G-protein coupled receptor</keyword>
<feature type="transmembrane region" description="Helical" evidence="10">
    <location>
        <begin position="326"/>
        <end position="344"/>
    </location>
</feature>
<keyword evidence="7 9" id="KW-0675">Receptor</keyword>
<evidence type="ECO:0000313" key="13">
    <source>
        <dbReference type="Proteomes" id="UP001367676"/>
    </source>
</evidence>
<dbReference type="GO" id="GO:0004930">
    <property type="term" value="F:G protein-coupled receptor activity"/>
    <property type="evidence" value="ECO:0007669"/>
    <property type="project" value="UniProtKB-KW"/>
</dbReference>
<dbReference type="EMBL" id="JBBCAQ010000036">
    <property type="protein sequence ID" value="KAK7576463.1"/>
    <property type="molecule type" value="Genomic_DNA"/>
</dbReference>
<dbReference type="CDD" id="cd00637">
    <property type="entry name" value="7tm_classA_rhodopsin-like"/>
    <property type="match status" value="1"/>
</dbReference>
<keyword evidence="13" id="KW-1185">Reference proteome</keyword>
<dbReference type="Proteomes" id="UP001367676">
    <property type="component" value="Unassembled WGS sequence"/>
</dbReference>
<evidence type="ECO:0000256" key="4">
    <source>
        <dbReference type="ARBA" id="ARBA00022989"/>
    </source>
</evidence>
<dbReference type="PANTHER" id="PTHR45695">
    <property type="entry name" value="LEUCOKININ RECEPTOR-RELATED"/>
    <property type="match status" value="1"/>
</dbReference>
<reference evidence="12 13" key="1">
    <citation type="submission" date="2024-03" db="EMBL/GenBank/DDBJ databases">
        <title>Adaptation during the transition from Ophiocordyceps entomopathogen to insect associate is accompanied by gene loss and intensified selection.</title>
        <authorList>
            <person name="Ward C.M."/>
            <person name="Onetto C.A."/>
            <person name="Borneman A.R."/>
        </authorList>
    </citation>
    <scope>NUCLEOTIDE SEQUENCE [LARGE SCALE GENOMIC DNA]</scope>
    <source>
        <strain evidence="12">AWRI1</strain>
        <tissue evidence="12">Single Adult Female</tissue>
    </source>
</reference>
<dbReference type="Gene3D" id="1.20.1070.10">
    <property type="entry name" value="Rhodopsin 7-helix transmembrane proteins"/>
    <property type="match status" value="1"/>
</dbReference>
<keyword evidence="3 9" id="KW-0812">Transmembrane</keyword>
<feature type="transmembrane region" description="Helical" evidence="10">
    <location>
        <begin position="141"/>
        <end position="164"/>
    </location>
</feature>
<name>A0AAN9T7T1_9HEMI</name>
<feature type="transmembrane region" description="Helical" evidence="10">
    <location>
        <begin position="62"/>
        <end position="87"/>
    </location>
</feature>
<keyword evidence="6 10" id="KW-0472">Membrane</keyword>
<comment type="subcellular location">
    <subcellularLocation>
        <location evidence="1">Membrane</location>
        <topology evidence="1">Multi-pass membrane protein</topology>
    </subcellularLocation>
</comment>
<evidence type="ECO:0000256" key="1">
    <source>
        <dbReference type="ARBA" id="ARBA00004141"/>
    </source>
</evidence>
<comment type="similarity">
    <text evidence="2 9">Belongs to the G-protein coupled receptor 1 family.</text>
</comment>
<evidence type="ECO:0000256" key="2">
    <source>
        <dbReference type="ARBA" id="ARBA00010663"/>
    </source>
</evidence>
<evidence type="ECO:0000313" key="12">
    <source>
        <dbReference type="EMBL" id="KAK7576463.1"/>
    </source>
</evidence>
<dbReference type="GO" id="GO:0005886">
    <property type="term" value="C:plasma membrane"/>
    <property type="evidence" value="ECO:0007669"/>
    <property type="project" value="TreeGrafter"/>
</dbReference>
<proteinExistence type="inferred from homology"/>
<feature type="transmembrane region" description="Helical" evidence="10">
    <location>
        <begin position="99"/>
        <end position="120"/>
    </location>
</feature>
<sequence length="460" mass="52824">MVVGNSTENVSDVENENNISWLPMNREIFLVILYIITIGTGVFGNCVVLRAIRQQKLIKNRILLNLCISDFLVCVVSGPTSVIVALQATWQLGVVACKVVFFIQNVPAVASTLLLMMLSVDRYIAIQHPLMFSLIRDESKLPKIMTISSWFLSILVCAPILIVRNVTADLTCDEFWFYLSVRKIYVLVFISVLYLIPSFTVGLCHLSVGNRIYATSLMASAANGDIPLPMPIMARPKDMIIVASVHELPPVMLKYGRKCSTNEELAQNIRAHIIERAENRRSRSRSPSALRQMMKMKILRQSDEQQPHSSNPAHLNTQSLQSRRRLATMLMILAMVFAISWAPFVAYRVYYEFAPDPDVDMMKMLVPFCLLIGHMHSAINPIVYWFMNRQAIQMRFSFRSLLPWNWCKSKRSCFRRYLNIFKRDDDDHYSRSSTTNEAQLGAFHPRFTRPRNYDGQPFMY</sequence>
<feature type="transmembrane region" description="Helical" evidence="10">
    <location>
        <begin position="184"/>
        <end position="208"/>
    </location>
</feature>
<evidence type="ECO:0000256" key="7">
    <source>
        <dbReference type="ARBA" id="ARBA00023170"/>
    </source>
</evidence>
<gene>
    <name evidence="12" type="ORF">V9T40_012749</name>
</gene>
<feature type="domain" description="G-protein coupled receptors family 1 profile" evidence="11">
    <location>
        <begin position="40"/>
        <end position="384"/>
    </location>
</feature>
<organism evidence="12 13">
    <name type="scientific">Parthenolecanium corni</name>
    <dbReference type="NCBI Taxonomy" id="536013"/>
    <lineage>
        <taxon>Eukaryota</taxon>
        <taxon>Metazoa</taxon>
        <taxon>Ecdysozoa</taxon>
        <taxon>Arthropoda</taxon>
        <taxon>Hexapoda</taxon>
        <taxon>Insecta</taxon>
        <taxon>Pterygota</taxon>
        <taxon>Neoptera</taxon>
        <taxon>Paraneoptera</taxon>
        <taxon>Hemiptera</taxon>
        <taxon>Sternorrhyncha</taxon>
        <taxon>Coccoidea</taxon>
        <taxon>Coccidae</taxon>
        <taxon>Parthenolecanium</taxon>
    </lineage>
</organism>
<evidence type="ECO:0000259" key="11">
    <source>
        <dbReference type="PROSITE" id="PS50262"/>
    </source>
</evidence>
<evidence type="ECO:0000256" key="9">
    <source>
        <dbReference type="RuleBase" id="RU000688"/>
    </source>
</evidence>
<evidence type="ECO:0000256" key="8">
    <source>
        <dbReference type="ARBA" id="ARBA00023224"/>
    </source>
</evidence>
<dbReference type="Pfam" id="PF00001">
    <property type="entry name" value="7tm_1"/>
    <property type="match status" value="1"/>
</dbReference>
<keyword evidence="4 10" id="KW-1133">Transmembrane helix</keyword>
<evidence type="ECO:0000256" key="3">
    <source>
        <dbReference type="ARBA" id="ARBA00022692"/>
    </source>
</evidence>
<dbReference type="PANTHER" id="PTHR45695:SF15">
    <property type="entry name" value="OPSIN RH2"/>
    <property type="match status" value="1"/>
</dbReference>